<dbReference type="AlphaFoldDB" id="A0A318SRL6"/>
<evidence type="ECO:0000313" key="1">
    <source>
        <dbReference type="EMBL" id="PYE55717.1"/>
    </source>
</evidence>
<dbReference type="OrthoDB" id="58726at2"/>
<name>A0A318SRL6_9DEIO</name>
<comment type="caution">
    <text evidence="1">The sequence shown here is derived from an EMBL/GenBank/DDBJ whole genome shotgun (WGS) entry which is preliminary data.</text>
</comment>
<reference evidence="1 2" key="1">
    <citation type="submission" date="2018-06" db="EMBL/GenBank/DDBJ databases">
        <title>Genomic Encyclopedia of Type Strains, Phase IV (KMG-IV): sequencing the most valuable type-strain genomes for metagenomic binning, comparative biology and taxonomic classification.</title>
        <authorList>
            <person name="Goeker M."/>
        </authorList>
    </citation>
    <scope>NUCLEOTIDE SEQUENCE [LARGE SCALE GENOMIC DNA]</scope>
    <source>
        <strain evidence="1 2">DSM 18048</strain>
    </source>
</reference>
<protein>
    <submittedName>
        <fullName evidence="1">Uncharacterized protein</fullName>
    </submittedName>
</protein>
<dbReference type="RefSeq" id="WP_110885277.1">
    <property type="nucleotide sequence ID" value="NZ_QJSX01000002.1"/>
</dbReference>
<sequence length="270" mass="29359">MSHVWPEVPREQSIYAFLPTDYWPWSEVLQDLAQRSGMSGALELRQGAVRARVLFAEGTVLGAYSESADADLATLMWMMPRAVVSLVSLSPAIARLAWQCRVADAQVANAPWSTLRATLKFKAFTGVVRSSVGDSYWQAGVMIGGPEPTEHDVVTLIAPSLEAISNTTILEFYNQALSITAKSVAAENLWRAAALDLADDHLCLDPFAREVVYENGKLAVTHDLAPEELLPALRDAFSLLLDKAGRRAGDLGLESLRAHPLWALSSLGEA</sequence>
<evidence type="ECO:0000313" key="2">
    <source>
        <dbReference type="Proteomes" id="UP000248326"/>
    </source>
</evidence>
<keyword evidence="2" id="KW-1185">Reference proteome</keyword>
<organism evidence="1 2">
    <name type="scientific">Deinococcus yavapaiensis KR-236</name>
    <dbReference type="NCBI Taxonomy" id="694435"/>
    <lineage>
        <taxon>Bacteria</taxon>
        <taxon>Thermotogati</taxon>
        <taxon>Deinococcota</taxon>
        <taxon>Deinococci</taxon>
        <taxon>Deinococcales</taxon>
        <taxon>Deinococcaceae</taxon>
        <taxon>Deinococcus</taxon>
    </lineage>
</organism>
<proteinExistence type="predicted"/>
<dbReference type="EMBL" id="QJSX01000002">
    <property type="protein sequence ID" value="PYE55717.1"/>
    <property type="molecule type" value="Genomic_DNA"/>
</dbReference>
<accession>A0A318SRL6</accession>
<gene>
    <name evidence="1" type="ORF">DES52_10280</name>
</gene>
<dbReference type="Proteomes" id="UP000248326">
    <property type="component" value="Unassembled WGS sequence"/>
</dbReference>